<evidence type="ECO:0000313" key="3">
    <source>
        <dbReference type="Proteomes" id="UP000822688"/>
    </source>
</evidence>
<keyword evidence="1" id="KW-0812">Transmembrane</keyword>
<feature type="transmembrane region" description="Helical" evidence="1">
    <location>
        <begin position="66"/>
        <end position="84"/>
    </location>
</feature>
<organism evidence="2 3">
    <name type="scientific">Ceratodon purpureus</name>
    <name type="common">Fire moss</name>
    <name type="synonym">Dicranum purpureum</name>
    <dbReference type="NCBI Taxonomy" id="3225"/>
    <lineage>
        <taxon>Eukaryota</taxon>
        <taxon>Viridiplantae</taxon>
        <taxon>Streptophyta</taxon>
        <taxon>Embryophyta</taxon>
        <taxon>Bryophyta</taxon>
        <taxon>Bryophytina</taxon>
        <taxon>Bryopsida</taxon>
        <taxon>Dicranidae</taxon>
        <taxon>Pseudoditrichales</taxon>
        <taxon>Ditrichaceae</taxon>
        <taxon>Ceratodon</taxon>
    </lineage>
</organism>
<accession>A0A8T0HDZ9</accession>
<dbReference type="Proteomes" id="UP000822688">
    <property type="component" value="Chromosome 6"/>
</dbReference>
<sequence>MQSRKSSGLGCASSDYPTQPPPLSGCFRVLLYTLYYFFFSISAIVRDRMYGTLSTAPEDKRWKSSPSQVIQVAFITAIVGGHWAAAFESPFLAESWNWAWQSKLAAALIGLAVLVQWNAVYFLGKYSDRLVNPGSVVMFGPYRIWVRHPMYASYILL</sequence>
<evidence type="ECO:0000256" key="1">
    <source>
        <dbReference type="SAM" id="Phobius"/>
    </source>
</evidence>
<gene>
    <name evidence="2" type="ORF">KC19_6G070200</name>
</gene>
<dbReference type="EMBL" id="CM026427">
    <property type="protein sequence ID" value="KAG0569165.1"/>
    <property type="molecule type" value="Genomic_DNA"/>
</dbReference>
<protein>
    <recommendedName>
        <fullName evidence="4">Protein-S-isoprenylcysteine O-methyltransferase</fullName>
    </recommendedName>
</protein>
<proteinExistence type="predicted"/>
<feature type="transmembrane region" description="Helical" evidence="1">
    <location>
        <begin position="104"/>
        <end position="123"/>
    </location>
</feature>
<dbReference type="AlphaFoldDB" id="A0A8T0HDZ9"/>
<keyword evidence="1" id="KW-0472">Membrane</keyword>
<keyword evidence="1" id="KW-1133">Transmembrane helix</keyword>
<feature type="transmembrane region" description="Helical" evidence="1">
    <location>
        <begin position="27"/>
        <end position="45"/>
    </location>
</feature>
<name>A0A8T0HDZ9_CERPU</name>
<keyword evidence="3" id="KW-1185">Reference proteome</keyword>
<comment type="caution">
    <text evidence="2">The sequence shown here is derived from an EMBL/GenBank/DDBJ whole genome shotgun (WGS) entry which is preliminary data.</text>
</comment>
<evidence type="ECO:0008006" key="4">
    <source>
        <dbReference type="Google" id="ProtNLM"/>
    </source>
</evidence>
<dbReference type="Gene3D" id="1.20.120.1630">
    <property type="match status" value="1"/>
</dbReference>
<reference evidence="2 3" key="1">
    <citation type="submission" date="2020-06" db="EMBL/GenBank/DDBJ databases">
        <title>WGS assembly of Ceratodon purpureus strain R40.</title>
        <authorList>
            <person name="Carey S.B."/>
            <person name="Jenkins J."/>
            <person name="Shu S."/>
            <person name="Lovell J.T."/>
            <person name="Sreedasyam A."/>
            <person name="Maumus F."/>
            <person name="Tiley G.P."/>
            <person name="Fernandez-Pozo N."/>
            <person name="Barry K."/>
            <person name="Chen C."/>
            <person name="Wang M."/>
            <person name="Lipzen A."/>
            <person name="Daum C."/>
            <person name="Saski C.A."/>
            <person name="Payton A.C."/>
            <person name="Mcbreen J.C."/>
            <person name="Conrad R.E."/>
            <person name="Kollar L.M."/>
            <person name="Olsson S."/>
            <person name="Huttunen S."/>
            <person name="Landis J.B."/>
            <person name="Wickett N.J."/>
            <person name="Johnson M.G."/>
            <person name="Rensing S.A."/>
            <person name="Grimwood J."/>
            <person name="Schmutz J."/>
            <person name="Mcdaniel S.F."/>
        </authorList>
    </citation>
    <scope>NUCLEOTIDE SEQUENCE [LARGE SCALE GENOMIC DNA]</scope>
    <source>
        <strain evidence="2 3">R40</strain>
    </source>
</reference>
<evidence type="ECO:0000313" key="2">
    <source>
        <dbReference type="EMBL" id="KAG0569165.1"/>
    </source>
</evidence>